<evidence type="ECO:0000256" key="1">
    <source>
        <dbReference type="SAM" id="MobiDB-lite"/>
    </source>
</evidence>
<gene>
    <name evidence="2" type="ORF">Cgig2_033524</name>
</gene>
<evidence type="ECO:0000313" key="3">
    <source>
        <dbReference type="Proteomes" id="UP001153076"/>
    </source>
</evidence>
<dbReference type="AlphaFoldDB" id="A0A9Q1JFM0"/>
<dbReference type="Proteomes" id="UP001153076">
    <property type="component" value="Unassembled WGS sequence"/>
</dbReference>
<reference evidence="2" key="1">
    <citation type="submission" date="2022-04" db="EMBL/GenBank/DDBJ databases">
        <title>Carnegiea gigantea Genome sequencing and assembly v2.</title>
        <authorList>
            <person name="Copetti D."/>
            <person name="Sanderson M.J."/>
            <person name="Burquez A."/>
            <person name="Wojciechowski M.F."/>
        </authorList>
    </citation>
    <scope>NUCLEOTIDE SEQUENCE</scope>
    <source>
        <strain evidence="2">SGP5-SGP5p</strain>
        <tissue evidence="2">Aerial part</tissue>
    </source>
</reference>
<comment type="caution">
    <text evidence="2">The sequence shown here is derived from an EMBL/GenBank/DDBJ whole genome shotgun (WGS) entry which is preliminary data.</text>
</comment>
<feature type="region of interest" description="Disordered" evidence="1">
    <location>
        <begin position="67"/>
        <end position="123"/>
    </location>
</feature>
<keyword evidence="3" id="KW-1185">Reference proteome</keyword>
<evidence type="ECO:0000313" key="2">
    <source>
        <dbReference type="EMBL" id="KAJ8422447.1"/>
    </source>
</evidence>
<dbReference type="EMBL" id="JAKOGI010002252">
    <property type="protein sequence ID" value="KAJ8422447.1"/>
    <property type="molecule type" value="Genomic_DNA"/>
</dbReference>
<dbReference type="OrthoDB" id="1752268at2759"/>
<protein>
    <submittedName>
        <fullName evidence="2">Uncharacterized protein</fullName>
    </submittedName>
</protein>
<sequence length="191" mass="20973">MRETQHVLMTEQESRITVPTMIFDGREGLNFTSLHNNPLVVELKMANALSLSPLPFIAPPKERGPIPLTGRWSPGGYGSVPPVQRGRASILRLSTPGRRPVGRRPTQKGRPPESPRSNQLTGRRPLLIARGLAGFFESPLQGRAPYLTRGCLIGSRSLDTPWWGQASPQGGRSRCGDDLLPFILAWALAHD</sequence>
<accession>A0A9Q1JFM0</accession>
<proteinExistence type="predicted"/>
<organism evidence="2 3">
    <name type="scientific">Carnegiea gigantea</name>
    <dbReference type="NCBI Taxonomy" id="171969"/>
    <lineage>
        <taxon>Eukaryota</taxon>
        <taxon>Viridiplantae</taxon>
        <taxon>Streptophyta</taxon>
        <taxon>Embryophyta</taxon>
        <taxon>Tracheophyta</taxon>
        <taxon>Spermatophyta</taxon>
        <taxon>Magnoliopsida</taxon>
        <taxon>eudicotyledons</taxon>
        <taxon>Gunneridae</taxon>
        <taxon>Pentapetalae</taxon>
        <taxon>Caryophyllales</taxon>
        <taxon>Cactineae</taxon>
        <taxon>Cactaceae</taxon>
        <taxon>Cactoideae</taxon>
        <taxon>Echinocereeae</taxon>
        <taxon>Carnegiea</taxon>
    </lineage>
</organism>
<name>A0A9Q1JFM0_9CARY</name>